<gene>
    <name evidence="4" type="ORF">POVWA1_008540</name>
    <name evidence="5" type="ORF">POVWA2_008530</name>
</gene>
<keyword evidence="3" id="KW-0687">Ribonucleoprotein</keyword>
<evidence type="ECO:0000256" key="3">
    <source>
        <dbReference type="ARBA" id="ARBA00023274"/>
    </source>
</evidence>
<evidence type="ECO:0000313" key="6">
    <source>
        <dbReference type="Proteomes" id="UP000078550"/>
    </source>
</evidence>
<evidence type="ECO:0000313" key="4">
    <source>
        <dbReference type="EMBL" id="SBT31704.1"/>
    </source>
</evidence>
<reference evidence="6 7" key="1">
    <citation type="submission" date="2016-05" db="EMBL/GenBank/DDBJ databases">
        <authorList>
            <person name="Naeem Raeece"/>
        </authorList>
    </citation>
    <scope>NUCLEOTIDE SEQUENCE [LARGE SCALE GENOMIC DNA]</scope>
</reference>
<name>A0A1A8YLJ6_PLAOA</name>
<reference evidence="5" key="2">
    <citation type="submission" date="2016-05" db="EMBL/GenBank/DDBJ databases">
        <authorList>
            <person name="Lavstsen T."/>
            <person name="Jespersen J.S."/>
        </authorList>
    </citation>
    <scope>NUCLEOTIDE SEQUENCE [LARGE SCALE GENOMIC DNA]</scope>
</reference>
<dbReference type="GO" id="GO:1990904">
    <property type="term" value="C:ribonucleoprotein complex"/>
    <property type="evidence" value="ECO:0007669"/>
    <property type="project" value="UniProtKB-KW"/>
</dbReference>
<dbReference type="InterPro" id="IPR038584">
    <property type="entry name" value="Ribosomal_bL33_sf"/>
</dbReference>
<dbReference type="Proteomes" id="UP000078550">
    <property type="component" value="Unassembled WGS sequence"/>
</dbReference>
<dbReference type="Proteomes" id="UP000078555">
    <property type="component" value="Unassembled WGS sequence"/>
</dbReference>
<evidence type="ECO:0000256" key="1">
    <source>
        <dbReference type="ARBA" id="ARBA00007596"/>
    </source>
</evidence>
<evidence type="ECO:0000313" key="5">
    <source>
        <dbReference type="EMBL" id="SBT32247.1"/>
    </source>
</evidence>
<dbReference type="EMBL" id="FLRE01000032">
    <property type="protein sequence ID" value="SBT32247.1"/>
    <property type="molecule type" value="Genomic_DNA"/>
</dbReference>
<dbReference type="Gene3D" id="2.20.28.120">
    <property type="entry name" value="Ribosomal protein L33"/>
    <property type="match status" value="1"/>
</dbReference>
<keyword evidence="7" id="KW-1185">Reference proteome</keyword>
<keyword evidence="2" id="KW-0689">Ribosomal protein</keyword>
<dbReference type="GO" id="GO:0005840">
    <property type="term" value="C:ribosome"/>
    <property type="evidence" value="ECO:0007669"/>
    <property type="project" value="UniProtKB-KW"/>
</dbReference>
<sequence>MLISRFTRAKFRLSLRKHDPVVNRHVMFYQKHMKSKSKKRLTLHGINYARFTGKNKNLRPLLKRVEKSYLYGKFNKLVDSTYSNSAVGYFTVKACINFGVNYRAECSNRKRYSVSNCSRNYTHNLGLRRTSSEQCAARGQLLHPRSCPSSPSTQLFEKKGEVYTTNGKDYKCEEKTSYGVDKKRMKNKRKEVEAEGERVSQGEYEEQEQFLHVSNLCKKIYHLSRSGIKNEKQWENYLIEIFKEEKNYKFIKVKNIFMLLLGLTKCKDTIKSINYAEEGRKKINSSKLVDTFIEILSHKINEMMNNQLSILLHIMEKWKKIEKYEDIVNKIKEKILINTSSKKLNVRTFSSVLHLYSKHYWGRNGIGGKGGSDPIPYIHPQIHKFVDKLTKTTFRLEDMLCFLSSLHRLKIKIKDKCVLESIIQMLNAHVKEGNYLLAPSVLLCLANLNIYNEELFLKLKYVVLQNYHFYNSVHLTNVFYAFSKFKPSFLDDLFQELADHIMHSLAQAGKMHLSVSDKAREKAHETWVGHSYDTFNIFQVTNIINCSLNCNYLNYDFFDFLLLESNKREKENRKKGEQSLDNLISLFGSISKIIKTFSSFFYKHEMCFHHVEREKPRRENLPFERVKIDESSNEGKGIEHTYFYTLSCGSMSREVIDQESHEQQETYEYISNRQPSDGLSFVIDFCPTFSEQGNLQKKFITHMNNVGKRIRRAIENNLLDKNLKDILHNLMLTLSFSETRFLNLYALGYIITIDNLHLLSVNNLYLYLTIWHKRKIYDLYICHLIFEHINKYWHQLELKKKIKIVFLSCNIFNKVSEWQMDFLFHFFLNGYNCSEGLPMEGSSSPSRSWDLPTVLHLKRNFPNTGSFSRKENVILNNNVPNDNVPSVDVDILSKPLFDNADVYGEGITFKGCERISGVCTPVGEKKKEEILDITSKDFFFKRIEKTETLPCPLEFEDYLTFLLILIHYKKDDPCKDMELIALISKEDNGKLIKIEEGEPLLEKYSNMVRDNLFSRRNYIVNFFSKIANLLEKENEKGEKSGNDPTEPAYQLMYMLYFIKLMNEDIYEDIMKIEKIKNYFFPTAIEKNTTPLINKAFELKREDMQYILSARKTNLPHIMQDIFNEGKANYRFQYKSVHEAVHVISNNIKKIQYNQSRSSTDSKNKLCDFKKIEIFYKLDRFLISDIFFVLERNNERFFHFLLFYPDELKKNLVNRKEEALLFTRKYDPSLLFTTEMVFAYNILKKNLPKGSCFSVVDASPFVILSTCEWEGYNMEGAKAERVNRILESVLTV</sequence>
<proteinExistence type="inferred from homology"/>
<dbReference type="EMBL" id="FLRD01000023">
    <property type="protein sequence ID" value="SBT31704.1"/>
    <property type="molecule type" value="Genomic_DNA"/>
</dbReference>
<organism evidence="5 6">
    <name type="scientific">Plasmodium ovale wallikeri</name>
    <dbReference type="NCBI Taxonomy" id="864142"/>
    <lineage>
        <taxon>Eukaryota</taxon>
        <taxon>Sar</taxon>
        <taxon>Alveolata</taxon>
        <taxon>Apicomplexa</taxon>
        <taxon>Aconoidasida</taxon>
        <taxon>Haemosporida</taxon>
        <taxon>Plasmodiidae</taxon>
        <taxon>Plasmodium</taxon>
        <taxon>Plasmodium (Plasmodium)</taxon>
    </lineage>
</organism>
<accession>A0A1A8YLJ6</accession>
<evidence type="ECO:0000313" key="7">
    <source>
        <dbReference type="Proteomes" id="UP000078555"/>
    </source>
</evidence>
<comment type="similarity">
    <text evidence="1">Belongs to the bacterial ribosomal protein bL33 family.</text>
</comment>
<protein>
    <submittedName>
        <fullName evidence="5">Uncharacterized protein</fullName>
    </submittedName>
</protein>
<evidence type="ECO:0000256" key="2">
    <source>
        <dbReference type="ARBA" id="ARBA00022980"/>
    </source>
</evidence>